<name>A0A921L2H8_9PAST</name>
<dbReference type="Pfam" id="PF18406">
    <property type="entry name" value="DUF1281_C"/>
    <property type="match status" value="1"/>
</dbReference>
<dbReference type="AlphaFoldDB" id="A0A921L2H8"/>
<gene>
    <name evidence="2" type="ORF">K8W15_12815</name>
</gene>
<evidence type="ECO:0000313" key="3">
    <source>
        <dbReference type="Proteomes" id="UP000749334"/>
    </source>
</evidence>
<protein>
    <recommendedName>
        <fullName evidence="1">YubB ferredoxin-like domain-containing protein</fullName>
    </recommendedName>
</protein>
<organism evidence="2 3">
    <name type="scientific">Gallibacterium anatis</name>
    <dbReference type="NCBI Taxonomy" id="750"/>
    <lineage>
        <taxon>Bacteria</taxon>
        <taxon>Pseudomonadati</taxon>
        <taxon>Pseudomonadota</taxon>
        <taxon>Gammaproteobacteria</taxon>
        <taxon>Pasteurellales</taxon>
        <taxon>Pasteurellaceae</taxon>
        <taxon>Gallibacterium</taxon>
    </lineage>
</organism>
<dbReference type="EMBL" id="DYVQ01000105">
    <property type="protein sequence ID" value="HJF75037.1"/>
    <property type="molecule type" value="Genomic_DNA"/>
</dbReference>
<feature type="domain" description="YubB ferredoxin-like" evidence="1">
    <location>
        <begin position="158"/>
        <end position="226"/>
    </location>
</feature>
<dbReference type="InterPro" id="IPR041329">
    <property type="entry name" value="YubB_C"/>
</dbReference>
<evidence type="ECO:0000259" key="1">
    <source>
        <dbReference type="Pfam" id="PF18406"/>
    </source>
</evidence>
<reference evidence="2" key="1">
    <citation type="journal article" date="2021" name="PeerJ">
        <title>Extensive microbial diversity within the chicken gut microbiome revealed by metagenomics and culture.</title>
        <authorList>
            <person name="Gilroy R."/>
            <person name="Ravi A."/>
            <person name="Getino M."/>
            <person name="Pursley I."/>
            <person name="Horton D.L."/>
            <person name="Alikhan N.F."/>
            <person name="Baker D."/>
            <person name="Gharbi K."/>
            <person name="Hall N."/>
            <person name="Watson M."/>
            <person name="Adriaenssens E.M."/>
            <person name="Foster-Nyarko E."/>
            <person name="Jarju S."/>
            <person name="Secka A."/>
            <person name="Antonio M."/>
            <person name="Oren A."/>
            <person name="Chaudhuri R.R."/>
            <person name="La Ragione R."/>
            <person name="Hildebrand F."/>
            <person name="Pallen M.J."/>
        </authorList>
    </citation>
    <scope>NUCLEOTIDE SEQUENCE</scope>
    <source>
        <strain evidence="2">ChiHjej11B10-15683</strain>
    </source>
</reference>
<dbReference type="Gene3D" id="3.30.70.1270">
    <property type="entry name" value="Api92-like domains"/>
    <property type="match status" value="1"/>
</dbReference>
<dbReference type="Proteomes" id="UP000749334">
    <property type="component" value="Unassembled WGS sequence"/>
</dbReference>
<evidence type="ECO:0000313" key="2">
    <source>
        <dbReference type="EMBL" id="HJF75037.1"/>
    </source>
</evidence>
<proteinExistence type="predicted"/>
<sequence length="250" mass="29558">MPNWCENRLSVTATNAMMMKAIAEKVLRFDQEENQQVVDFNLLIPMPKEVNIVCGSYGWRTLQLLELDRGLLLTDDLIDEFVKDSKKALRLSLLSKEHNWTVGDFVHWLKDNSNEQDYFYFDLVLGQQYIDNQLKYNAPTWYEWAYENWGVKWNADTQYCDDICEGETHFCVDFDTAWCPPSEWFTELTHQFPEASFRLTYFEPGMLFAGVQSSTETETCHYEYPDSVEEVFNIAIEFGYSKDDFEFERE</sequence>
<accession>A0A921L2H8</accession>
<comment type="caution">
    <text evidence="2">The sequence shown here is derived from an EMBL/GenBank/DDBJ whole genome shotgun (WGS) entry which is preliminary data.</text>
</comment>
<reference evidence="2" key="2">
    <citation type="submission" date="2021-09" db="EMBL/GenBank/DDBJ databases">
        <authorList>
            <person name="Gilroy R."/>
        </authorList>
    </citation>
    <scope>NUCLEOTIDE SEQUENCE</scope>
    <source>
        <strain evidence="2">ChiHjej11B10-15683</strain>
    </source>
</reference>